<evidence type="ECO:0000313" key="2">
    <source>
        <dbReference type="EMBL" id="SCU87424.1"/>
    </source>
</evidence>
<feature type="compositionally biased region" description="Polar residues" evidence="1">
    <location>
        <begin position="34"/>
        <end position="53"/>
    </location>
</feature>
<dbReference type="PANTHER" id="PTHR28244">
    <property type="entry name" value="RNA POLYMERASE I-SPECIFIC TRANSCRIPTION INITIATION FACTOR RRN11"/>
    <property type="match status" value="1"/>
</dbReference>
<dbReference type="OrthoDB" id="2159786at2759"/>
<dbReference type="GO" id="GO:0001181">
    <property type="term" value="F:RNA polymerase I general transcription initiation factor activity"/>
    <property type="evidence" value="ECO:0007669"/>
    <property type="project" value="InterPro"/>
</dbReference>
<reference evidence="3" key="1">
    <citation type="submission" date="2016-03" db="EMBL/GenBank/DDBJ databases">
        <authorList>
            <person name="Devillers Hugo."/>
        </authorList>
    </citation>
    <scope>NUCLEOTIDE SEQUENCE [LARGE SCALE GENOMIC DNA]</scope>
</reference>
<feature type="compositionally biased region" description="Basic and acidic residues" evidence="1">
    <location>
        <begin position="100"/>
        <end position="109"/>
    </location>
</feature>
<dbReference type="Proteomes" id="UP000191144">
    <property type="component" value="Chromosome D"/>
</dbReference>
<dbReference type="GO" id="GO:0001164">
    <property type="term" value="F:RNA polymerase I core promoter sequence-specific DNA binding"/>
    <property type="evidence" value="ECO:0007669"/>
    <property type="project" value="InterPro"/>
</dbReference>
<dbReference type="PANTHER" id="PTHR28244:SF1">
    <property type="entry name" value="RNA POLYMERASE I-SPECIFIC TRANSCRIPTION INITIATION FACTOR RRN11"/>
    <property type="match status" value="1"/>
</dbReference>
<feature type="compositionally biased region" description="Acidic residues" evidence="1">
    <location>
        <begin position="85"/>
        <end position="99"/>
    </location>
</feature>
<dbReference type="InterPro" id="IPR007224">
    <property type="entry name" value="TIF_Rrn11"/>
</dbReference>
<protein>
    <submittedName>
        <fullName evidence="2">LAME_0D10022g1_1</fullName>
    </submittedName>
</protein>
<dbReference type="GO" id="GO:0070860">
    <property type="term" value="C:RNA polymerase I core factor complex"/>
    <property type="evidence" value="ECO:0007669"/>
    <property type="project" value="TreeGrafter"/>
</dbReference>
<gene>
    <name evidence="2" type="ORF">LAME_0D10022G</name>
</gene>
<keyword evidence="3" id="KW-1185">Reference proteome</keyword>
<dbReference type="GO" id="GO:0017025">
    <property type="term" value="F:TBP-class protein binding"/>
    <property type="evidence" value="ECO:0007669"/>
    <property type="project" value="TreeGrafter"/>
</dbReference>
<evidence type="ECO:0000256" key="1">
    <source>
        <dbReference type="SAM" id="MobiDB-lite"/>
    </source>
</evidence>
<evidence type="ECO:0000313" key="3">
    <source>
        <dbReference type="Proteomes" id="UP000191144"/>
    </source>
</evidence>
<dbReference type="GO" id="GO:0042790">
    <property type="term" value="P:nucleolar large rRNA transcription by RNA polymerase I"/>
    <property type="evidence" value="ECO:0007669"/>
    <property type="project" value="TreeGrafter"/>
</dbReference>
<dbReference type="EMBL" id="LT598482">
    <property type="protein sequence ID" value="SCU87424.1"/>
    <property type="molecule type" value="Genomic_DNA"/>
</dbReference>
<name>A0A1G4JBI2_9SACH</name>
<organism evidence="2 3">
    <name type="scientific">Lachancea meyersii CBS 8951</name>
    <dbReference type="NCBI Taxonomy" id="1266667"/>
    <lineage>
        <taxon>Eukaryota</taxon>
        <taxon>Fungi</taxon>
        <taxon>Dikarya</taxon>
        <taxon>Ascomycota</taxon>
        <taxon>Saccharomycotina</taxon>
        <taxon>Saccharomycetes</taxon>
        <taxon>Saccharomycetales</taxon>
        <taxon>Saccharomycetaceae</taxon>
        <taxon>Lachancea</taxon>
    </lineage>
</organism>
<sequence length="493" mass="56321">MFELPAVQNSKRIRTIRKLRYQYINALHREHAKTQGQINADGTLPTPENSAAEETSDVDADRASTLIRKRRKRRSLSILGCADSDSELSDTELQDPDAQDDPHRHHFQQDSEKAFYARHEKPQETFESWNTDRRNAVPMISRTISYADCKHIERSAHRRTIARNTHISQAAHLQYSAIRSGQEVFMPPSFGYHSVHYHQLSELLHLSILSRNWENAYRCFSVLIRLPGIDVRSLWGAGVAILDALSQSKKGIATSTDFLGWLSSIYTSRSNFNHSMNLSLDPVFRSGSKTHTAKFVISWLWETLFDACSDINLSQTKMYDGIDSRLPKLMEKLSEMILAPPYMEDPEVWFIYAVCHLVCADKFSERFCNQGDGFSGLEKDIARNQVVQHITNTQNCLKKCMVKGADFNYPERFLQEQLASFEKRLYFDGNADQSQMEAKSSEDNTSDSSSSNLDTQELPAADLSSFINEDEDEDYFGRSERVHFGFDSDESSS</sequence>
<accession>A0A1G4JBI2</accession>
<dbReference type="InterPro" id="IPR053029">
    <property type="entry name" value="RNA_pol_I-specific_init_factor"/>
</dbReference>
<feature type="region of interest" description="Disordered" evidence="1">
    <location>
        <begin position="33"/>
        <end position="60"/>
    </location>
</feature>
<feature type="region of interest" description="Disordered" evidence="1">
    <location>
        <begin position="85"/>
        <end position="109"/>
    </location>
</feature>
<dbReference type="Pfam" id="PF04090">
    <property type="entry name" value="Rrn11"/>
    <property type="match status" value="1"/>
</dbReference>
<feature type="region of interest" description="Disordered" evidence="1">
    <location>
        <begin position="432"/>
        <end position="466"/>
    </location>
</feature>
<proteinExistence type="predicted"/>
<dbReference type="AlphaFoldDB" id="A0A1G4JBI2"/>